<name>A0A385D0M1_9CAUD</name>
<proteinExistence type="predicted"/>
<dbReference type="Pfam" id="PF12728">
    <property type="entry name" value="HTH_17"/>
    <property type="match status" value="1"/>
</dbReference>
<dbReference type="RefSeq" id="YP_010050829.1">
    <property type="nucleotide sequence ID" value="NC_054434.1"/>
</dbReference>
<evidence type="ECO:0000259" key="1">
    <source>
        <dbReference type="Pfam" id="PF12728"/>
    </source>
</evidence>
<dbReference type="NCBIfam" id="TIGR01764">
    <property type="entry name" value="excise"/>
    <property type="match status" value="1"/>
</dbReference>
<dbReference type="KEGG" id="vg:63911566"/>
<feature type="domain" description="Helix-turn-helix" evidence="1">
    <location>
        <begin position="37"/>
        <end position="87"/>
    </location>
</feature>
<reference evidence="3" key="1">
    <citation type="submission" date="2018-07" db="EMBL/GenBank/DDBJ databases">
        <authorList>
            <person name="Byford A.D."/>
            <person name="Nguyen L.Q."/>
            <person name="Alvarez I.A."/>
            <person name="Bhandari M."/>
            <person name="Desselle J.R."/>
            <person name="Duong Q.-N.N."/>
            <person name="Dupree A.F."/>
            <person name="Feroben K.E."/>
            <person name="Garrison M.E."/>
            <person name="Higginbotham J.L."/>
            <person name="Hunter C.W."/>
            <person name="Knight B.A."/>
            <person name="Lee J.A."/>
            <person name="Lewis I.C."/>
            <person name="Long E.L."/>
            <person name="Rimal A."/>
            <person name="Sinnasone S."/>
            <person name="Tandukar J."/>
            <person name="Willis C.E."/>
            <person name="Nguyen A.V."/>
            <person name="Hancock A.M."/>
            <person name="Dicus A.P."/>
            <person name="Gallien G.E."/>
            <person name="Weidemeier A.M.D."/>
            <person name="Gissendanner C.R."/>
            <person name="Findley A.M."/>
            <person name="Bollivar D.W."/>
            <person name="Garlena R.A."/>
            <person name="Russell D.A."/>
            <person name="Pope W.H."/>
            <person name="Jacobs-Sera D."/>
            <person name="Hatfull G.F."/>
        </authorList>
    </citation>
    <scope>NUCLEOTIDE SEQUENCE [LARGE SCALE GENOMIC DNA]</scope>
</reference>
<accession>A0A385D0M1</accession>
<evidence type="ECO:0000313" key="3">
    <source>
        <dbReference type="Proteomes" id="UP000264051"/>
    </source>
</evidence>
<dbReference type="InterPro" id="IPR009061">
    <property type="entry name" value="DNA-bd_dom_put_sf"/>
</dbReference>
<evidence type="ECO:0000313" key="2">
    <source>
        <dbReference type="EMBL" id="AXQ51876.1"/>
    </source>
</evidence>
<dbReference type="EMBL" id="MH697580">
    <property type="protein sequence ID" value="AXQ51876.1"/>
    <property type="molecule type" value="Genomic_DNA"/>
</dbReference>
<dbReference type="SUPFAM" id="SSF46955">
    <property type="entry name" value="Putative DNA-binding domain"/>
    <property type="match status" value="1"/>
</dbReference>
<dbReference type="GeneID" id="63911566"/>
<dbReference type="GO" id="GO:0003677">
    <property type="term" value="F:DNA binding"/>
    <property type="evidence" value="ECO:0007669"/>
    <property type="project" value="InterPro"/>
</dbReference>
<keyword evidence="3" id="KW-1185">Reference proteome</keyword>
<dbReference type="InterPro" id="IPR041657">
    <property type="entry name" value="HTH_17"/>
</dbReference>
<dbReference type="Proteomes" id="UP000264051">
    <property type="component" value="Segment"/>
</dbReference>
<dbReference type="InterPro" id="IPR010093">
    <property type="entry name" value="SinI_DNA-bd"/>
</dbReference>
<organism evidence="2 3">
    <name type="scientific">Gordonia phage Catfish</name>
    <dbReference type="NCBI Taxonomy" id="2301538"/>
    <lineage>
        <taxon>Viruses</taxon>
        <taxon>Duplodnaviria</taxon>
        <taxon>Heunggongvirae</taxon>
        <taxon>Uroviricota</taxon>
        <taxon>Caudoviricetes</taxon>
        <taxon>Ruthgordonvirinae</taxon>
        <taxon>Catfishvirus</taxon>
        <taxon>Catfishvirus catfish</taxon>
    </lineage>
</organism>
<sequence>MSRLSLRLEDFVTIEDDAPTAAAPEPRPAIGGRLTVSVAEAARTVGCSPDTIYRALWAGELPGHQTKEPRGAWRIKPADLTVWATGRAA</sequence>
<gene>
    <name evidence="2" type="primary">40</name>
    <name evidence="2" type="ORF">SEA_CATFISH_40</name>
</gene>
<protein>
    <submittedName>
        <fullName evidence="2">Helix-turn-helix DNA binding domain protein</fullName>
    </submittedName>
</protein>